<evidence type="ECO:0000313" key="2">
    <source>
        <dbReference type="Proteomes" id="UP000016567"/>
    </source>
</evidence>
<comment type="caution">
    <text evidence="1">The sequence shown here is derived from an EMBL/GenBank/DDBJ whole genome shotgun (WGS) entry which is preliminary data.</text>
</comment>
<evidence type="ECO:0000313" key="1">
    <source>
        <dbReference type="EMBL" id="GAD74957.1"/>
    </source>
</evidence>
<dbReference type="eggNOG" id="ENOG5031ZEW">
    <property type="taxonomic scope" value="Bacteria"/>
</dbReference>
<dbReference type="EMBL" id="BATL01000017">
    <property type="protein sequence ID" value="GAD74957.1"/>
    <property type="molecule type" value="Genomic_DNA"/>
</dbReference>
<reference evidence="1 2" key="1">
    <citation type="submission" date="2013-09" db="EMBL/GenBank/DDBJ databases">
        <title>Whole genome shotgun sequence of Vibrio azureus NBRC 104587.</title>
        <authorList>
            <person name="Isaki S."/>
            <person name="Hosoyama A."/>
            <person name="Numata M."/>
            <person name="Hashimoto M."/>
            <person name="Hosoyama Y."/>
            <person name="Tsuchikane K."/>
            <person name="Noguchi M."/>
            <person name="Hirakata S."/>
            <person name="Ichikawa N."/>
            <person name="Ohji S."/>
            <person name="Yamazoe A."/>
            <person name="Fujita N."/>
        </authorList>
    </citation>
    <scope>NUCLEOTIDE SEQUENCE [LARGE SCALE GENOMIC DNA]</scope>
    <source>
        <strain evidence="1 2">NBRC 104587</strain>
    </source>
</reference>
<dbReference type="OrthoDB" id="6119938at2"/>
<dbReference type="Proteomes" id="UP000016567">
    <property type="component" value="Unassembled WGS sequence"/>
</dbReference>
<organism evidence="1 2">
    <name type="scientific">Vibrio azureus NBRC 104587</name>
    <dbReference type="NCBI Taxonomy" id="1219077"/>
    <lineage>
        <taxon>Bacteria</taxon>
        <taxon>Pseudomonadati</taxon>
        <taxon>Pseudomonadota</taxon>
        <taxon>Gammaproteobacteria</taxon>
        <taxon>Vibrionales</taxon>
        <taxon>Vibrionaceae</taxon>
        <taxon>Vibrio</taxon>
    </lineage>
</organism>
<dbReference type="AlphaFoldDB" id="U3ANT0"/>
<name>U3ANT0_9VIBR</name>
<keyword evidence="2" id="KW-1185">Reference proteome</keyword>
<accession>U3ANT0</accession>
<proteinExistence type="predicted"/>
<sequence>MNNEKRLWNLTELEAFDYHRSTIRKKLKSAGVEPIAFKGQTPLYDVVQVAPYLCKAPLKESAAPDLMGFKSAAELRAYVQSEREKLALQKESSECISKEDYENEIALCISGLKGFKDKVITRIESAIPTATTQQLEALERLLNFDLKAVSDGLEQL</sequence>
<protein>
    <submittedName>
        <fullName evidence="1">Uncharacterized protein</fullName>
    </submittedName>
</protein>
<gene>
    <name evidence="1" type="ORF">VAZ01S_017_00520</name>
</gene>
<dbReference type="RefSeq" id="WP_021708735.1">
    <property type="nucleotide sequence ID" value="NZ_BAOB01000402.1"/>
</dbReference>
<dbReference type="STRING" id="1219077.VAZ01S_017_00520"/>